<dbReference type="InterPro" id="IPR029063">
    <property type="entry name" value="SAM-dependent_MTases_sf"/>
</dbReference>
<protein>
    <recommendedName>
        <fullName evidence="2">Methyltransferase type 11 domain-containing protein</fullName>
    </recommendedName>
</protein>
<dbReference type="PANTHER" id="PTHR43036">
    <property type="entry name" value="OSJNBB0011N17.9 PROTEIN"/>
    <property type="match status" value="1"/>
</dbReference>
<dbReference type="AlphaFoldDB" id="A0A813KLL6"/>
<sequence>LTRGDRRRRLERRRTAARAGGWPGSYVGNSTPDEVLQKVQWPPEWPYDARDMSRQDESDDSGFYNQPRLCQHVDDGCIAALKQFYGEVFPTYPGARILDICSSWISHYPDEKTWSHASITGMNEYELQNNKQADDYQVQNLNLVPKLNYDDESFDIVTCTVSFDYLNKPLEVMREVGRVLKPGGIMIMSTSNRCFPTKAVNVWVQSGDAEHMLIYGSYIHYSGLFEAPECKNLSSALSRVGLADPMYAITARKQSSFVRSRADAYK</sequence>
<dbReference type="EMBL" id="CAJNNW010031521">
    <property type="protein sequence ID" value="CAE8707882.1"/>
    <property type="molecule type" value="Genomic_DNA"/>
</dbReference>
<feature type="compositionally biased region" description="Basic residues" evidence="1">
    <location>
        <begin position="1"/>
        <end position="16"/>
    </location>
</feature>
<evidence type="ECO:0000313" key="4">
    <source>
        <dbReference type="Proteomes" id="UP000626109"/>
    </source>
</evidence>
<feature type="region of interest" description="Disordered" evidence="1">
    <location>
        <begin position="1"/>
        <end position="33"/>
    </location>
</feature>
<gene>
    <name evidence="3" type="ORF">PGLA2088_LOCUS34707</name>
</gene>
<comment type="caution">
    <text evidence="3">The sequence shown here is derived from an EMBL/GenBank/DDBJ whole genome shotgun (WGS) entry which is preliminary data.</text>
</comment>
<dbReference type="SUPFAM" id="SSF53335">
    <property type="entry name" value="S-adenosyl-L-methionine-dependent methyltransferases"/>
    <property type="match status" value="1"/>
</dbReference>
<feature type="domain" description="Methyltransferase type 11" evidence="2">
    <location>
        <begin position="135"/>
        <end position="188"/>
    </location>
</feature>
<name>A0A813KLL6_POLGL</name>
<reference evidence="3" key="1">
    <citation type="submission" date="2021-02" db="EMBL/GenBank/DDBJ databases">
        <authorList>
            <person name="Dougan E. K."/>
            <person name="Rhodes N."/>
            <person name="Thang M."/>
            <person name="Chan C."/>
        </authorList>
    </citation>
    <scope>NUCLEOTIDE SEQUENCE</scope>
</reference>
<dbReference type="Pfam" id="PF08241">
    <property type="entry name" value="Methyltransf_11"/>
    <property type="match status" value="1"/>
</dbReference>
<dbReference type="GO" id="GO:0008757">
    <property type="term" value="F:S-adenosylmethionine-dependent methyltransferase activity"/>
    <property type="evidence" value="ECO:0007669"/>
    <property type="project" value="InterPro"/>
</dbReference>
<evidence type="ECO:0000259" key="2">
    <source>
        <dbReference type="Pfam" id="PF08241"/>
    </source>
</evidence>
<dbReference type="Proteomes" id="UP000626109">
    <property type="component" value="Unassembled WGS sequence"/>
</dbReference>
<dbReference type="InterPro" id="IPR013216">
    <property type="entry name" value="Methyltransf_11"/>
</dbReference>
<evidence type="ECO:0000313" key="3">
    <source>
        <dbReference type="EMBL" id="CAE8707882.1"/>
    </source>
</evidence>
<dbReference type="CDD" id="cd02440">
    <property type="entry name" value="AdoMet_MTases"/>
    <property type="match status" value="1"/>
</dbReference>
<evidence type="ECO:0000256" key="1">
    <source>
        <dbReference type="SAM" id="MobiDB-lite"/>
    </source>
</evidence>
<proteinExistence type="predicted"/>
<dbReference type="Gene3D" id="3.40.50.150">
    <property type="entry name" value="Vaccinia Virus protein VP39"/>
    <property type="match status" value="1"/>
</dbReference>
<dbReference type="PANTHER" id="PTHR43036:SF2">
    <property type="entry name" value="OS04G0481300 PROTEIN"/>
    <property type="match status" value="1"/>
</dbReference>
<feature type="non-terminal residue" evidence="3">
    <location>
        <position position="266"/>
    </location>
</feature>
<accession>A0A813KLL6</accession>
<organism evidence="3 4">
    <name type="scientific">Polarella glacialis</name>
    <name type="common">Dinoflagellate</name>
    <dbReference type="NCBI Taxonomy" id="89957"/>
    <lineage>
        <taxon>Eukaryota</taxon>
        <taxon>Sar</taxon>
        <taxon>Alveolata</taxon>
        <taxon>Dinophyceae</taxon>
        <taxon>Suessiales</taxon>
        <taxon>Suessiaceae</taxon>
        <taxon>Polarella</taxon>
    </lineage>
</organism>